<name>A0A2G5CXD3_AQUCA</name>
<sequence length="441" mass="49842">LQTTTTKPPLFFSFVSKIQFIENYLDQLLMDCCRSSIKRTPIIEALPNVVKTQRRGTQVSLAKFGFSSYSRKFSSSLQSQGIVKVSCTSQSGRNISSRWKNQPIIAQTDAESRARKLSGVGTPLEPKSPEGKFVSGILQNQRHLFHFAVSEQLDELASQKKEAVSHKKLIPVSIASLLHRRIAEMKEKECQIAVEDVMYMSIVQKFSEIEVPMVPKLSSCISNNKLEIWPSKCRDLESIHNCEVQALVKEHIDTILRFRGKSCGKGGPTTTKIDRLLLGRIYAASILFGYFLKSACYRHHLESGLARSQEYFQPQGHELYPSGFRSPLTLGESTETLRTSLCQESLKCEMRHESLSSYVKGFDSETLQRCAKLKSKEAVNVIEKHTWALVGGENIGEHDCEKDVVITFPSLERLVLEAFTFGSFLWDVERLVDSKYELVEN</sequence>
<evidence type="ECO:0000313" key="1">
    <source>
        <dbReference type="EMBL" id="PIA35934.1"/>
    </source>
</evidence>
<dbReference type="InterPro" id="IPR038925">
    <property type="entry name" value="At3g17800-like"/>
</dbReference>
<organism evidence="1 2">
    <name type="scientific">Aquilegia coerulea</name>
    <name type="common">Rocky mountain columbine</name>
    <dbReference type="NCBI Taxonomy" id="218851"/>
    <lineage>
        <taxon>Eukaryota</taxon>
        <taxon>Viridiplantae</taxon>
        <taxon>Streptophyta</taxon>
        <taxon>Embryophyta</taxon>
        <taxon>Tracheophyta</taxon>
        <taxon>Spermatophyta</taxon>
        <taxon>Magnoliopsida</taxon>
        <taxon>Ranunculales</taxon>
        <taxon>Ranunculaceae</taxon>
        <taxon>Thalictroideae</taxon>
        <taxon>Aquilegia</taxon>
    </lineage>
</organism>
<dbReference type="AlphaFoldDB" id="A0A2G5CXD3"/>
<dbReference type="OrthoDB" id="25131at2759"/>
<dbReference type="InterPro" id="IPR008479">
    <property type="entry name" value="DUF760"/>
</dbReference>
<dbReference type="PANTHER" id="PTHR31808:SF9">
    <property type="entry name" value="F21O3.2 PROTEIN"/>
    <property type="match status" value="1"/>
</dbReference>
<dbReference type="EMBL" id="KZ305051">
    <property type="protein sequence ID" value="PIA35934.1"/>
    <property type="molecule type" value="Genomic_DNA"/>
</dbReference>
<protein>
    <submittedName>
        <fullName evidence="1">Uncharacterized protein</fullName>
    </submittedName>
</protein>
<proteinExistence type="predicted"/>
<keyword evidence="2" id="KW-1185">Reference proteome</keyword>
<dbReference type="PANTHER" id="PTHR31808">
    <property type="entry name" value="EXPRESSED PROTEIN"/>
    <property type="match status" value="1"/>
</dbReference>
<accession>A0A2G5CXD3</accession>
<dbReference type="Pfam" id="PF05542">
    <property type="entry name" value="DUF760"/>
    <property type="match status" value="1"/>
</dbReference>
<gene>
    <name evidence="1" type="ORF">AQUCO_03400077v1</name>
</gene>
<reference evidence="1 2" key="1">
    <citation type="submission" date="2017-09" db="EMBL/GenBank/DDBJ databases">
        <title>WGS assembly of Aquilegia coerulea Goldsmith.</title>
        <authorList>
            <person name="Hodges S."/>
            <person name="Kramer E."/>
            <person name="Nordborg M."/>
            <person name="Tomkins J."/>
            <person name="Borevitz J."/>
            <person name="Derieg N."/>
            <person name="Yan J."/>
            <person name="Mihaltcheva S."/>
            <person name="Hayes R.D."/>
            <person name="Rokhsar D."/>
        </authorList>
    </citation>
    <scope>NUCLEOTIDE SEQUENCE [LARGE SCALE GENOMIC DNA]</scope>
    <source>
        <strain evidence="2">cv. Goldsmith</strain>
    </source>
</reference>
<feature type="non-terminal residue" evidence="1">
    <location>
        <position position="1"/>
    </location>
</feature>
<dbReference type="Proteomes" id="UP000230069">
    <property type="component" value="Unassembled WGS sequence"/>
</dbReference>
<evidence type="ECO:0000313" key="2">
    <source>
        <dbReference type="Proteomes" id="UP000230069"/>
    </source>
</evidence>